<dbReference type="PANTHER" id="PTHR11188">
    <property type="entry name" value="ARRESTIN DOMAIN CONTAINING PROTEIN"/>
    <property type="match status" value="1"/>
</dbReference>
<dbReference type="GO" id="GO:0030674">
    <property type="term" value="F:protein-macromolecule adaptor activity"/>
    <property type="evidence" value="ECO:0007669"/>
    <property type="project" value="TreeGrafter"/>
</dbReference>
<organism evidence="1 2">
    <name type="scientific">Zygotorulaspora mrakii</name>
    <name type="common">Zygosaccharomyces mrakii</name>
    <dbReference type="NCBI Taxonomy" id="42260"/>
    <lineage>
        <taxon>Eukaryota</taxon>
        <taxon>Fungi</taxon>
        <taxon>Dikarya</taxon>
        <taxon>Ascomycota</taxon>
        <taxon>Saccharomycotina</taxon>
        <taxon>Saccharomycetes</taxon>
        <taxon>Saccharomycetales</taxon>
        <taxon>Saccharomycetaceae</taxon>
        <taxon>Zygotorulaspora</taxon>
    </lineage>
</organism>
<name>A0A7H9B4I1_ZYGMR</name>
<dbReference type="Gene3D" id="2.60.40.640">
    <property type="match status" value="1"/>
</dbReference>
<reference evidence="1 2" key="1">
    <citation type="submission" date="2020-07" db="EMBL/GenBank/DDBJ databases">
        <title>The yeast mating-type switching endonuclease HO is a domesticated member of an unorthodox homing genetic element family.</title>
        <authorList>
            <person name="Coughlan A.Y."/>
            <person name="Lombardi L."/>
            <person name="Braun-Galleani S."/>
            <person name="Martos A.R."/>
            <person name="Galeote V."/>
            <person name="Bigey F."/>
            <person name="Dequin S."/>
            <person name="Byrne K.P."/>
            <person name="Wolfe K.H."/>
        </authorList>
    </citation>
    <scope>NUCLEOTIDE SEQUENCE [LARGE SCALE GENOMIC DNA]</scope>
    <source>
        <strain evidence="1 2">NRRL Y-6702</strain>
    </source>
</reference>
<protein>
    <recommendedName>
        <fullName evidence="3">Arrestin C-terminal-like domain-containing protein</fullName>
    </recommendedName>
</protein>
<accession>A0A7H9B4I1</accession>
<evidence type="ECO:0000313" key="1">
    <source>
        <dbReference type="EMBL" id="QLG73457.1"/>
    </source>
</evidence>
<dbReference type="EMBL" id="CP058608">
    <property type="protein sequence ID" value="QLG73457.1"/>
    <property type="molecule type" value="Genomic_DNA"/>
</dbReference>
<evidence type="ECO:0008006" key="3">
    <source>
        <dbReference type="Google" id="ProtNLM"/>
    </source>
</evidence>
<proteinExistence type="predicted"/>
<sequence length="553" mass="63218">MSLMNRLSFERTMGLKLYERTVRSVSSMAVASDFSRWNQMRQAIERTPTKPLSTDETMDRDTPEPASRKLLKFVNLKNLGTTIRNDSGHYEYYYNPIELGSNPYNWLCVDTENKFSIELILDQPNEKIYLPDLPMRRDDPSSLSRTAPIFESSSTANIPNANNLSHIRDNFSSGVSISGTVRMIVANTERPIIMKSHAIYLKCFIGEYACFVDTNKKSWRDRLNMKRESDEKVIKLLSHPVDGVLDSYLLPFKVIKLDLLPERQMKCLTPGVYEFPFTFTVNLNEFPSSCETILGTTAYRIESRMNISNSRGKNDTIILTRRVDVKRVLSISDIIMKYESINIEGSWNREEFFYNIMLATKMIEIGEPFKLTIGIMKSLHSKMTIENIKVLLAQSTSVPCIDCDTDMLLTTSYVKKNACELYDCQFPNGRRKIENEFHQFYEIDNLLVPELAGTSCSTNAWLRPFYCEPSAQLRKRARLKITHTLNVQLTLNNCSRSDGSGTLKPMTYLTFRIPILLVDNDMLGNLSLPTYRPPCETSSPPAYTLSADPPAYG</sequence>
<gene>
    <name evidence="1" type="ORF">HG535_0E05410</name>
</gene>
<dbReference type="RefSeq" id="XP_037145184.1">
    <property type="nucleotide sequence ID" value="XM_037289289.1"/>
</dbReference>
<dbReference type="PANTHER" id="PTHR11188:SF17">
    <property type="entry name" value="FI21816P1"/>
    <property type="match status" value="1"/>
</dbReference>
<dbReference type="GO" id="GO:0005829">
    <property type="term" value="C:cytosol"/>
    <property type="evidence" value="ECO:0007669"/>
    <property type="project" value="TreeGrafter"/>
</dbReference>
<dbReference type="GO" id="GO:0070086">
    <property type="term" value="P:ubiquitin-dependent endocytosis"/>
    <property type="evidence" value="ECO:0007669"/>
    <property type="project" value="TreeGrafter"/>
</dbReference>
<dbReference type="GeneID" id="59237199"/>
<dbReference type="KEGG" id="zmk:HG535_0E05410"/>
<dbReference type="InterPro" id="IPR050357">
    <property type="entry name" value="Arrestin_domain-protein"/>
</dbReference>
<dbReference type="AlphaFoldDB" id="A0A7H9B4I1"/>
<dbReference type="OrthoDB" id="4061472at2759"/>
<dbReference type="Proteomes" id="UP000509704">
    <property type="component" value="Chromosome 5"/>
</dbReference>
<dbReference type="InterPro" id="IPR014752">
    <property type="entry name" value="Arrestin-like_C"/>
</dbReference>
<evidence type="ECO:0000313" key="2">
    <source>
        <dbReference type="Proteomes" id="UP000509704"/>
    </source>
</evidence>
<dbReference type="GO" id="GO:0005886">
    <property type="term" value="C:plasma membrane"/>
    <property type="evidence" value="ECO:0007669"/>
    <property type="project" value="TreeGrafter"/>
</dbReference>
<dbReference type="GO" id="GO:0031625">
    <property type="term" value="F:ubiquitin protein ligase binding"/>
    <property type="evidence" value="ECO:0007669"/>
    <property type="project" value="TreeGrafter"/>
</dbReference>
<keyword evidence="2" id="KW-1185">Reference proteome</keyword>